<dbReference type="SUPFAM" id="SSF51395">
    <property type="entry name" value="FMN-linked oxidoreductases"/>
    <property type="match status" value="1"/>
</dbReference>
<dbReference type="InterPro" id="IPR045247">
    <property type="entry name" value="Oye-like"/>
</dbReference>
<dbReference type="RefSeq" id="XP_020073963.1">
    <property type="nucleotide sequence ID" value="XM_020221950.1"/>
</dbReference>
<dbReference type="EMBL" id="KV454546">
    <property type="protein sequence ID" value="ODV64896.1"/>
    <property type="molecule type" value="Genomic_DNA"/>
</dbReference>
<protein>
    <recommendedName>
        <fullName evidence="5">Probable NADPH dehydrogenase</fullName>
    </recommendedName>
    <alternativeName>
        <fullName evidence="6">Estrogen-binding protein</fullName>
    </alternativeName>
</protein>
<dbReference type="InterPro" id="IPR001155">
    <property type="entry name" value="OxRdtase_FMN_N"/>
</dbReference>
<evidence type="ECO:0000256" key="2">
    <source>
        <dbReference type="ARBA" id="ARBA00005979"/>
    </source>
</evidence>
<dbReference type="PANTHER" id="PTHR22893:SF91">
    <property type="entry name" value="NADPH DEHYDROGENASE 2-RELATED"/>
    <property type="match status" value="1"/>
</dbReference>
<dbReference type="PANTHER" id="PTHR22893">
    <property type="entry name" value="NADH OXIDOREDUCTASE-RELATED"/>
    <property type="match status" value="1"/>
</dbReference>
<dbReference type="GeneID" id="30996499"/>
<dbReference type="GO" id="GO:0010181">
    <property type="term" value="F:FMN binding"/>
    <property type="evidence" value="ECO:0007669"/>
    <property type="project" value="InterPro"/>
</dbReference>
<evidence type="ECO:0000256" key="5">
    <source>
        <dbReference type="ARBA" id="ARBA00067604"/>
    </source>
</evidence>
<comment type="function">
    <text evidence="4">Oxidoreductase that binds mammalian estrogens with high affinity.</text>
</comment>
<dbReference type="GO" id="GO:0003959">
    <property type="term" value="F:NADPH dehydrogenase activity"/>
    <property type="evidence" value="ECO:0007669"/>
    <property type="project" value="TreeGrafter"/>
</dbReference>
<dbReference type="InterPro" id="IPR013785">
    <property type="entry name" value="Aldolase_TIM"/>
</dbReference>
<dbReference type="CDD" id="cd02933">
    <property type="entry name" value="OYE_like_FMN"/>
    <property type="match status" value="1"/>
</dbReference>
<reference evidence="9" key="1">
    <citation type="submission" date="2016-05" db="EMBL/GenBank/DDBJ databases">
        <title>Comparative genomics of biotechnologically important yeasts.</title>
        <authorList>
            <consortium name="DOE Joint Genome Institute"/>
            <person name="Riley R."/>
            <person name="Haridas S."/>
            <person name="Wolfe K.H."/>
            <person name="Lopes M.R."/>
            <person name="Hittinger C.T."/>
            <person name="Goker M."/>
            <person name="Salamov A."/>
            <person name="Wisecaver J."/>
            <person name="Long T.M."/>
            <person name="Aerts A.L."/>
            <person name="Barry K."/>
            <person name="Choi C."/>
            <person name="Clum A."/>
            <person name="Coughlan A.Y."/>
            <person name="Deshpande S."/>
            <person name="Douglass A.P."/>
            <person name="Hanson S.J."/>
            <person name="Klenk H.-P."/>
            <person name="Labutti K."/>
            <person name="Lapidus A."/>
            <person name="Lindquist E."/>
            <person name="Lipzen A."/>
            <person name="Meier-Kolthoff J.P."/>
            <person name="Ohm R.A."/>
            <person name="Otillar R.P."/>
            <person name="Pangilinan J."/>
            <person name="Peng Y."/>
            <person name="Rokas A."/>
            <person name="Rosa C.A."/>
            <person name="Scheuner C."/>
            <person name="Sibirny A.A."/>
            <person name="Slot J.C."/>
            <person name="Stielow J.B."/>
            <person name="Sun H."/>
            <person name="Kurtzman C.P."/>
            <person name="Blackwell M."/>
            <person name="Grigoriev I.V."/>
            <person name="Jeffries T.W."/>
        </authorList>
    </citation>
    <scope>NUCLEOTIDE SEQUENCE [LARGE SCALE GENOMIC DNA]</scope>
    <source>
        <strain evidence="9">NRRL Y-1933</strain>
    </source>
</reference>
<gene>
    <name evidence="8" type="ORF">HYPBUDRAFT_154198</name>
</gene>
<evidence type="ECO:0000256" key="1">
    <source>
        <dbReference type="ARBA" id="ARBA00001917"/>
    </source>
</evidence>
<evidence type="ECO:0000313" key="8">
    <source>
        <dbReference type="EMBL" id="ODV64896.1"/>
    </source>
</evidence>
<feature type="domain" description="NADH:flavin oxidoreductase/NADH oxidase N-terminal" evidence="7">
    <location>
        <begin position="11"/>
        <end position="360"/>
    </location>
</feature>
<sequence>MVKVSALKDTKVFSPIKVGDNELAHRIFFPPTTRVRAAGDNIPSQLQEAYYEERSRYPGTLLVTEGTFPGVKLGGCPGVPGIYSEEQVQAWKQINDKVHANKSFTSIQLWGLGRVGDPEFSAAHGVPLIGPSEIYLKEHEKLIPYQNVKIESPSTEYLEKLIHEDYTIAAKNSIAAGFDYIELHSAHGYFLDTFLLPSSNKRTDKYGGSIENRARFLLELIDHLSEVVGASKLAIRFSPWATFQGMKGAEEDVHPYATFGYLIGELQKRANNGKELAYISLVEPRVSGIMDVKKEDQAGDNDFISKIWKGVLLRAGNYTYDAPDFKKVLEDVDDGRTLVGFSRYFISNPDLVYRLREGYELTPYNRDLFYVGNGWGYNSYNVYGKEVLTSEEEARNQIPVALKALSI</sequence>
<evidence type="ECO:0000256" key="3">
    <source>
        <dbReference type="ARBA" id="ARBA00022643"/>
    </source>
</evidence>
<accession>A0A1E4RCD4</accession>
<comment type="cofactor">
    <cofactor evidence="1">
        <name>FMN</name>
        <dbReference type="ChEBI" id="CHEBI:58210"/>
    </cofactor>
</comment>
<organism evidence="8 9">
    <name type="scientific">Hyphopichia burtonii NRRL Y-1933</name>
    <dbReference type="NCBI Taxonomy" id="984485"/>
    <lineage>
        <taxon>Eukaryota</taxon>
        <taxon>Fungi</taxon>
        <taxon>Dikarya</taxon>
        <taxon>Ascomycota</taxon>
        <taxon>Saccharomycotina</taxon>
        <taxon>Pichiomycetes</taxon>
        <taxon>Debaryomycetaceae</taxon>
        <taxon>Hyphopichia</taxon>
    </lineage>
</organism>
<dbReference type="AlphaFoldDB" id="A0A1E4RCD4"/>
<dbReference type="Gene3D" id="3.20.20.70">
    <property type="entry name" value="Aldolase class I"/>
    <property type="match status" value="1"/>
</dbReference>
<dbReference type="STRING" id="984485.A0A1E4RCD4"/>
<keyword evidence="3" id="KW-0288">FMN</keyword>
<evidence type="ECO:0000256" key="6">
    <source>
        <dbReference type="ARBA" id="ARBA00075326"/>
    </source>
</evidence>
<dbReference type="GO" id="GO:0042562">
    <property type="term" value="F:hormone binding"/>
    <property type="evidence" value="ECO:0007669"/>
    <property type="project" value="UniProtKB-ARBA"/>
</dbReference>
<evidence type="ECO:0000313" key="9">
    <source>
        <dbReference type="Proteomes" id="UP000095085"/>
    </source>
</evidence>
<comment type="similarity">
    <text evidence="2">Belongs to the NADH:flavin oxidoreductase/NADH oxidase family.</text>
</comment>
<dbReference type="FunFam" id="3.20.20.70:FF:000138">
    <property type="entry name" value="NADPH dehydrogenase 1"/>
    <property type="match status" value="1"/>
</dbReference>
<evidence type="ECO:0000259" key="7">
    <source>
        <dbReference type="Pfam" id="PF00724"/>
    </source>
</evidence>
<dbReference type="Pfam" id="PF00724">
    <property type="entry name" value="Oxidored_FMN"/>
    <property type="match status" value="1"/>
</dbReference>
<dbReference type="Proteomes" id="UP000095085">
    <property type="component" value="Unassembled WGS sequence"/>
</dbReference>
<evidence type="ECO:0000256" key="4">
    <source>
        <dbReference type="ARBA" id="ARBA00056646"/>
    </source>
</evidence>
<dbReference type="OrthoDB" id="276546at2759"/>
<keyword evidence="3" id="KW-0285">Flavoprotein</keyword>
<name>A0A1E4RCD4_9ASCO</name>
<proteinExistence type="inferred from homology"/>
<keyword evidence="9" id="KW-1185">Reference proteome</keyword>